<dbReference type="GO" id="GO:0005886">
    <property type="term" value="C:plasma membrane"/>
    <property type="evidence" value="ECO:0007669"/>
    <property type="project" value="TreeGrafter"/>
</dbReference>
<reference evidence="9" key="1">
    <citation type="journal article" date="2015" name="Genome Announc.">
        <title>Draft genome sequence of the fungus Penicillium brasilianum MG11.</title>
        <authorList>
            <person name="Horn F."/>
            <person name="Linde J."/>
            <person name="Mattern D.J."/>
            <person name="Walther G."/>
            <person name="Guthke R."/>
            <person name="Brakhage A.A."/>
            <person name="Valiante V."/>
        </authorList>
    </citation>
    <scope>NUCLEOTIDE SEQUENCE [LARGE SCALE GENOMIC DNA]</scope>
    <source>
        <strain evidence="9">MG11</strain>
    </source>
</reference>
<comment type="subcellular location">
    <subcellularLocation>
        <location evidence="1">Membrane</location>
        <topology evidence="1">Multi-pass membrane protein</topology>
    </subcellularLocation>
</comment>
<dbReference type="AlphaFoldDB" id="A0A0F7TXC1"/>
<keyword evidence="5 7" id="KW-0472">Membrane</keyword>
<feature type="transmembrane region" description="Helical" evidence="7">
    <location>
        <begin position="235"/>
        <end position="259"/>
    </location>
</feature>
<keyword evidence="4 7" id="KW-1133">Transmembrane helix</keyword>
<dbReference type="Proteomes" id="UP000042958">
    <property type="component" value="Unassembled WGS sequence"/>
</dbReference>
<dbReference type="PANTHER" id="PTHR19432">
    <property type="entry name" value="SUGAR TRANSPORTER"/>
    <property type="match status" value="1"/>
</dbReference>
<keyword evidence="3 7" id="KW-0812">Transmembrane</keyword>
<name>A0A0F7TXC1_PENBI</name>
<evidence type="ECO:0000256" key="5">
    <source>
        <dbReference type="ARBA" id="ARBA00023136"/>
    </source>
</evidence>
<feature type="region of interest" description="Disordered" evidence="6">
    <location>
        <begin position="1"/>
        <end position="25"/>
    </location>
</feature>
<feature type="transmembrane region" description="Helical" evidence="7">
    <location>
        <begin position="303"/>
        <end position="325"/>
    </location>
</feature>
<dbReference type="OrthoDB" id="28755at2759"/>
<evidence type="ECO:0000313" key="8">
    <source>
        <dbReference type="EMBL" id="CEJ60571.1"/>
    </source>
</evidence>
<dbReference type="Gene3D" id="1.20.1250.20">
    <property type="entry name" value="MFS general substrate transporter like domains"/>
    <property type="match status" value="1"/>
</dbReference>
<feature type="transmembrane region" description="Helical" evidence="7">
    <location>
        <begin position="128"/>
        <end position="153"/>
    </location>
</feature>
<dbReference type="STRING" id="104259.A0A0F7TXC1"/>
<sequence length="629" mass="68784">MVQIQSTAQPVHETSPLMESRHGNDSDVQFEGGHVEFEGKDLDDSSKSGWYLFLLTISIGGLQVVWSVELSNGSPYLLSLGMSKALLAFVWIAGPVTGTLVQPYIGIRSDNCRHPWGKRKPFMVGGAVALIISLLALSWVQEIMGGFLSIFGVDRQSGGAKITNIVVATFLMYCLDFAINTVQAAIRAFIVDNCPAHQQEIANAWASRLTGVGNICGFIFGYLDLPNIFPFLGKTQFQVLCALASISLTVTLLASCLYIKERDPRQDGPPPSDGLGLISFFRQVFKSIRNLPPQITRVCEVQLAAWAGWFPFLYYATTYVGQLYANPIFADHPDMSDDQIDRTWEDATRIGTSALLAYAIISFVANIALPLFVIPTSGQVSETTAHHERVVYPESEDGGATGDSYEPLLDGTPHKIVEEEPTWFSRLQIPGLTLRRAWLISHIIFALCMFSTFFISSYPAGSVVIAFVGISWALTLWAPFALISAEVARNDITRRPHRHETGGAASATESGRRHTTTSGSYAHVSSEDDDEDEDHDDARDHDFDNSGSKPVPISEEENVAQAGIVLGLHNVAVSFPQIFSSLICSAIFKVAQKPRGEPWDDSVGWVLRFGGCAALVAAWLTKRLAEGSK</sequence>
<dbReference type="EMBL" id="CDHK01000008">
    <property type="protein sequence ID" value="CEJ60571.1"/>
    <property type="molecule type" value="Genomic_DNA"/>
</dbReference>
<evidence type="ECO:0000256" key="4">
    <source>
        <dbReference type="ARBA" id="ARBA00022989"/>
    </source>
</evidence>
<dbReference type="GO" id="GO:0008506">
    <property type="term" value="F:sucrose:proton symporter activity"/>
    <property type="evidence" value="ECO:0007669"/>
    <property type="project" value="TreeGrafter"/>
</dbReference>
<keyword evidence="2" id="KW-0813">Transport</keyword>
<evidence type="ECO:0000256" key="6">
    <source>
        <dbReference type="SAM" id="MobiDB-lite"/>
    </source>
</evidence>
<feature type="transmembrane region" description="Helical" evidence="7">
    <location>
        <begin position="202"/>
        <end position="223"/>
    </location>
</feature>
<feature type="transmembrane region" description="Helical" evidence="7">
    <location>
        <begin position="88"/>
        <end position="107"/>
    </location>
</feature>
<gene>
    <name evidence="8" type="ORF">PMG11_09142</name>
</gene>
<feature type="transmembrane region" description="Helical" evidence="7">
    <location>
        <begin position="50"/>
        <end position="68"/>
    </location>
</feature>
<protein>
    <submittedName>
        <fullName evidence="8">Putative General alpha-glucoside permease</fullName>
    </submittedName>
</protein>
<evidence type="ECO:0000256" key="3">
    <source>
        <dbReference type="ARBA" id="ARBA00022692"/>
    </source>
</evidence>
<accession>A0A0F7TXC1</accession>
<evidence type="ECO:0000256" key="7">
    <source>
        <dbReference type="SAM" id="Phobius"/>
    </source>
</evidence>
<evidence type="ECO:0000313" key="9">
    <source>
        <dbReference type="Proteomes" id="UP000042958"/>
    </source>
</evidence>
<feature type="transmembrane region" description="Helical" evidence="7">
    <location>
        <begin position="464"/>
        <end position="488"/>
    </location>
</feature>
<dbReference type="InterPro" id="IPR036259">
    <property type="entry name" value="MFS_trans_sf"/>
</dbReference>
<feature type="transmembrane region" description="Helical" evidence="7">
    <location>
        <begin position="437"/>
        <end position="458"/>
    </location>
</feature>
<evidence type="ECO:0000256" key="2">
    <source>
        <dbReference type="ARBA" id="ARBA00022448"/>
    </source>
</evidence>
<dbReference type="Pfam" id="PF13347">
    <property type="entry name" value="MFS_2"/>
    <property type="match status" value="1"/>
</dbReference>
<dbReference type="PANTHER" id="PTHR19432:SF35">
    <property type="entry name" value="SOLUTE CARRIER FAMILY 45 MEMBER 3 ISOFORM X1"/>
    <property type="match status" value="1"/>
</dbReference>
<feature type="transmembrane region" description="Helical" evidence="7">
    <location>
        <begin position="355"/>
        <end position="374"/>
    </location>
</feature>
<proteinExistence type="predicted"/>
<feature type="region of interest" description="Disordered" evidence="6">
    <location>
        <begin position="494"/>
        <end position="552"/>
    </location>
</feature>
<dbReference type="SUPFAM" id="SSF103473">
    <property type="entry name" value="MFS general substrate transporter"/>
    <property type="match status" value="2"/>
</dbReference>
<keyword evidence="9" id="KW-1185">Reference proteome</keyword>
<evidence type="ECO:0000256" key="1">
    <source>
        <dbReference type="ARBA" id="ARBA00004141"/>
    </source>
</evidence>
<feature type="transmembrane region" description="Helical" evidence="7">
    <location>
        <begin position="165"/>
        <end position="190"/>
    </location>
</feature>
<organism evidence="8 9">
    <name type="scientific">Penicillium brasilianum</name>
    <dbReference type="NCBI Taxonomy" id="104259"/>
    <lineage>
        <taxon>Eukaryota</taxon>
        <taxon>Fungi</taxon>
        <taxon>Dikarya</taxon>
        <taxon>Ascomycota</taxon>
        <taxon>Pezizomycotina</taxon>
        <taxon>Eurotiomycetes</taxon>
        <taxon>Eurotiomycetidae</taxon>
        <taxon>Eurotiales</taxon>
        <taxon>Aspergillaceae</taxon>
        <taxon>Penicillium</taxon>
    </lineage>
</organism>